<evidence type="ECO:0000256" key="1">
    <source>
        <dbReference type="SAM" id="Coils"/>
    </source>
</evidence>
<reference evidence="2" key="1">
    <citation type="submission" date="2020-05" db="EMBL/GenBank/DDBJ databases">
        <title>Mycena genomes resolve the evolution of fungal bioluminescence.</title>
        <authorList>
            <person name="Tsai I.J."/>
        </authorList>
    </citation>
    <scope>NUCLEOTIDE SEQUENCE</scope>
    <source>
        <strain evidence="2">171206Taipei</strain>
    </source>
</reference>
<protein>
    <submittedName>
        <fullName evidence="2">Uncharacterized protein</fullName>
    </submittedName>
</protein>
<comment type="caution">
    <text evidence="2">The sequence shown here is derived from an EMBL/GenBank/DDBJ whole genome shotgun (WGS) entry which is preliminary data.</text>
</comment>
<name>A0A8H6VTB5_9AGAR</name>
<dbReference type="AlphaFoldDB" id="A0A8H6VTB5"/>
<dbReference type="Proteomes" id="UP000636479">
    <property type="component" value="Unassembled WGS sequence"/>
</dbReference>
<accession>A0A8H6VTB5</accession>
<organism evidence="2 3">
    <name type="scientific">Mycena indigotica</name>
    <dbReference type="NCBI Taxonomy" id="2126181"/>
    <lineage>
        <taxon>Eukaryota</taxon>
        <taxon>Fungi</taxon>
        <taxon>Dikarya</taxon>
        <taxon>Basidiomycota</taxon>
        <taxon>Agaricomycotina</taxon>
        <taxon>Agaricomycetes</taxon>
        <taxon>Agaricomycetidae</taxon>
        <taxon>Agaricales</taxon>
        <taxon>Marasmiineae</taxon>
        <taxon>Mycenaceae</taxon>
        <taxon>Mycena</taxon>
    </lineage>
</organism>
<feature type="coiled-coil region" evidence="1">
    <location>
        <begin position="121"/>
        <end position="148"/>
    </location>
</feature>
<dbReference type="OrthoDB" id="10640135at2759"/>
<keyword evidence="3" id="KW-1185">Reference proteome</keyword>
<dbReference type="GeneID" id="59352854"/>
<sequence>MGRQSYETKTLLAITNLTRLADELRVQQLVDEVERITDALGEKRGPYILHVVPRVLAQLSRRRLITVKRPHQSVVLDHRIQLTASGIKRFRMVENLTRGEDISKHVKTVKAMLQPADQSTKRVLQETNQTLAETIEDQQNTIMSYKQKDKERLLRGDFYASPTRTTISPLRKAVSMPAAAYDSPRRSPALLFGGLGHGGSWPTPPQSPTRNPVDFMPIDEVEEEDDGDVPMDDIIQPDFSVAAQNDKVEMSYMETCRELEHYKREWQAAMEKIAQQDIRLDEAKDNIDTLGGLLTQRSDNLRVTNEILAAREDDVDRLSAENEELQQDIEDAERVNQMLSLDWADATIQVKESQDKIAELERKIIQLEEDKKNKIRLLSANFDEILRAQMA</sequence>
<evidence type="ECO:0000313" key="2">
    <source>
        <dbReference type="EMBL" id="KAF7289308.1"/>
    </source>
</evidence>
<proteinExistence type="predicted"/>
<feature type="coiled-coil region" evidence="1">
    <location>
        <begin position="308"/>
        <end position="377"/>
    </location>
</feature>
<evidence type="ECO:0000313" key="3">
    <source>
        <dbReference type="Proteomes" id="UP000636479"/>
    </source>
</evidence>
<keyword evidence="1" id="KW-0175">Coiled coil</keyword>
<gene>
    <name evidence="2" type="ORF">MIND_01392700</name>
</gene>
<dbReference type="RefSeq" id="XP_037213339.1">
    <property type="nucleotide sequence ID" value="XM_037370338.1"/>
</dbReference>
<dbReference type="EMBL" id="JACAZF010000017">
    <property type="protein sequence ID" value="KAF7289308.1"/>
    <property type="molecule type" value="Genomic_DNA"/>
</dbReference>